<name>A0A1F5P7W2_9BACT</name>
<dbReference type="InterPro" id="IPR027954">
    <property type="entry name" value="Transcobalamin-like_C"/>
</dbReference>
<gene>
    <name evidence="4" type="ORF">A3J48_03280</name>
</gene>
<organism evidence="4 5">
    <name type="scientific">Candidatus Doudnabacteria bacterium RIFCSPHIGHO2_02_FULL_46_11</name>
    <dbReference type="NCBI Taxonomy" id="1817832"/>
    <lineage>
        <taxon>Bacteria</taxon>
        <taxon>Candidatus Doudnaibacteriota</taxon>
    </lineage>
</organism>
<dbReference type="EMBL" id="MFES01000016">
    <property type="protein sequence ID" value="OGE86029.1"/>
    <property type="molecule type" value="Genomic_DNA"/>
</dbReference>
<dbReference type="Pfam" id="PF14478">
    <property type="entry name" value="DUF4430"/>
    <property type="match status" value="1"/>
</dbReference>
<dbReference type="AlphaFoldDB" id="A0A1F5P7W2"/>
<dbReference type="InterPro" id="IPR032696">
    <property type="entry name" value="SQ_cyclase_C"/>
</dbReference>
<feature type="signal peptide" evidence="1">
    <location>
        <begin position="1"/>
        <end position="25"/>
    </location>
</feature>
<protein>
    <recommendedName>
        <fullName evidence="6">DUF4430 domain-containing protein</fullName>
    </recommendedName>
</protein>
<keyword evidence="1" id="KW-0732">Signal</keyword>
<evidence type="ECO:0000313" key="5">
    <source>
        <dbReference type="Proteomes" id="UP000176786"/>
    </source>
</evidence>
<feature type="domain" description="Squalene cyclase C-terminal" evidence="2">
    <location>
        <begin position="120"/>
        <end position="201"/>
    </location>
</feature>
<evidence type="ECO:0000313" key="4">
    <source>
        <dbReference type="EMBL" id="OGE86029.1"/>
    </source>
</evidence>
<reference evidence="4 5" key="1">
    <citation type="journal article" date="2016" name="Nat. Commun.">
        <title>Thousands of microbial genomes shed light on interconnected biogeochemical processes in an aquifer system.</title>
        <authorList>
            <person name="Anantharaman K."/>
            <person name="Brown C.T."/>
            <person name="Hug L.A."/>
            <person name="Sharon I."/>
            <person name="Castelle C.J."/>
            <person name="Probst A.J."/>
            <person name="Thomas B.C."/>
            <person name="Singh A."/>
            <person name="Wilkins M.J."/>
            <person name="Karaoz U."/>
            <person name="Brodie E.L."/>
            <person name="Williams K.H."/>
            <person name="Hubbard S.S."/>
            <person name="Banfield J.F."/>
        </authorList>
    </citation>
    <scope>NUCLEOTIDE SEQUENCE [LARGE SCALE GENOMIC DNA]</scope>
</reference>
<evidence type="ECO:0008006" key="6">
    <source>
        <dbReference type="Google" id="ProtNLM"/>
    </source>
</evidence>
<evidence type="ECO:0000259" key="2">
    <source>
        <dbReference type="Pfam" id="PF13243"/>
    </source>
</evidence>
<dbReference type="InterPro" id="IPR008930">
    <property type="entry name" value="Terpenoid_cyclase/PrenylTrfase"/>
</dbReference>
<dbReference type="Gene3D" id="2.170.130.30">
    <property type="match status" value="1"/>
</dbReference>
<comment type="caution">
    <text evidence="4">The sequence shown here is derived from an EMBL/GenBank/DDBJ whole genome shotgun (WGS) entry which is preliminary data.</text>
</comment>
<sequence length="514" mass="53804">MSKKISLLILAATVTALLPVNYSAAYNTSSAKSYLLSHGDQAWATIGLAALGETSIPTGHLANISSITAIGYATPILAITALNQNPRTFGNTDYVDRLKNFQNNNQLGDAGLLNDDIFGILALISAGEPVSDAVIVNSKNFILNNQNGDGGWGFAPGAGSSTDMTAAAITALISAGSGSHPRATAGLNYLHSVQNNDGGFRSFGSTASDSSSTAWAMWAINAAGQSVESWNKPNGNPRTFLESLQDPSGYFKYNATSGEQSLSASNTAHAVIALQGSTLPLNIYNTLSTGFQFTIQGSAGVICQGQTQGPSALDIVRNASTQCGFSYVIRDTSFGPYLEQIGNDQASGINGWQYKVNNIRPSIGAADYILQNNDSVFWYFGSASQTSDEIMSQVVDLSVTIERDQVAPPPQRTISFIIAPTSVNLGTLRPGGSASTSITAANNGNVDLDITADVGGDSVFVSYLKIGASSWQLFASRLNGGDSQVLNLNISLPETFSGVAGARSGQIIFWATPR</sequence>
<feature type="chain" id="PRO_5009520351" description="DUF4430 domain-containing protein" evidence="1">
    <location>
        <begin position="26"/>
        <end position="514"/>
    </location>
</feature>
<dbReference type="STRING" id="1817832.A3J48_03280"/>
<dbReference type="CDD" id="cd00688">
    <property type="entry name" value="ISOPREN_C2_like"/>
    <property type="match status" value="1"/>
</dbReference>
<dbReference type="SUPFAM" id="SSF48239">
    <property type="entry name" value="Terpenoid cyclases/Protein prenyltransferases"/>
    <property type="match status" value="1"/>
</dbReference>
<evidence type="ECO:0000259" key="3">
    <source>
        <dbReference type="Pfam" id="PF14478"/>
    </source>
</evidence>
<dbReference type="Pfam" id="PF13243">
    <property type="entry name" value="SQHop_cyclase_C"/>
    <property type="match status" value="1"/>
</dbReference>
<dbReference type="Proteomes" id="UP000176786">
    <property type="component" value="Unassembled WGS sequence"/>
</dbReference>
<accession>A0A1F5P7W2</accession>
<proteinExistence type="predicted"/>
<evidence type="ECO:0000256" key="1">
    <source>
        <dbReference type="SAM" id="SignalP"/>
    </source>
</evidence>
<feature type="domain" description="Transcobalamin-like C-terminal" evidence="3">
    <location>
        <begin position="333"/>
        <end position="381"/>
    </location>
</feature>
<dbReference type="Gene3D" id="1.50.10.20">
    <property type="match status" value="1"/>
</dbReference>